<dbReference type="AlphaFoldDB" id="A0AA37W515"/>
<dbReference type="GeneID" id="99696183"/>
<dbReference type="Proteomes" id="UP001161408">
    <property type="component" value="Unassembled WGS sequence"/>
</dbReference>
<organism evidence="1 2">
    <name type="scientific">Pseudoalteromonas tetraodonis GFC</name>
    <dbReference type="NCBI Taxonomy" id="1315271"/>
    <lineage>
        <taxon>Bacteria</taxon>
        <taxon>Pseudomonadati</taxon>
        <taxon>Pseudomonadota</taxon>
        <taxon>Gammaproteobacteria</taxon>
        <taxon>Alteromonadales</taxon>
        <taxon>Pseudoalteromonadaceae</taxon>
        <taxon>Pseudoalteromonas</taxon>
    </lineage>
</organism>
<reference evidence="1" key="1">
    <citation type="journal article" date="2014" name="Int. J. Syst. Evol. Microbiol.">
        <title>Complete genome sequence of Corynebacterium casei LMG S-19264T (=DSM 44701T), isolated from a smear-ripened cheese.</title>
        <authorList>
            <consortium name="US DOE Joint Genome Institute (JGI-PGF)"/>
            <person name="Walter F."/>
            <person name="Albersmeier A."/>
            <person name="Kalinowski J."/>
            <person name="Ruckert C."/>
        </authorList>
    </citation>
    <scope>NUCLEOTIDE SEQUENCE</scope>
    <source>
        <strain evidence="1">NBRC 103034</strain>
    </source>
</reference>
<keyword evidence="2" id="KW-1185">Reference proteome</keyword>
<dbReference type="RefSeq" id="WP_013464631.1">
    <property type="nucleotide sequence ID" value="NZ_BJXY01000044.1"/>
</dbReference>
<evidence type="ECO:0000313" key="1">
    <source>
        <dbReference type="EMBL" id="GLQ03815.1"/>
    </source>
</evidence>
<reference evidence="1" key="2">
    <citation type="submission" date="2023-01" db="EMBL/GenBank/DDBJ databases">
        <title>Draft genome sequence of Pseudoalteromonas tetraodonis strain NBRC 103034.</title>
        <authorList>
            <person name="Sun Q."/>
            <person name="Mori K."/>
        </authorList>
    </citation>
    <scope>NUCLEOTIDE SEQUENCE</scope>
    <source>
        <strain evidence="1">NBRC 103034</strain>
    </source>
</reference>
<dbReference type="Gene3D" id="3.40.50.150">
    <property type="entry name" value="Vaccinia Virus protein VP39"/>
    <property type="match status" value="1"/>
</dbReference>
<dbReference type="EMBL" id="BSNE01000017">
    <property type="protein sequence ID" value="GLQ03815.1"/>
    <property type="molecule type" value="Genomic_DNA"/>
</dbReference>
<name>A0AA37W515_9GAMM</name>
<sequence length="94" mass="11038">MLVLVRIKYSLGLNNLTLYRKDFKNAYHSTASTQVCYLFPVGMLAFEDRLKYDVANKMTMVSNTFALPLHKPTKVIKLKYFYQTPIYVWHSLPK</sequence>
<proteinExistence type="predicted"/>
<dbReference type="InterPro" id="IPR029063">
    <property type="entry name" value="SAM-dependent_MTases_sf"/>
</dbReference>
<evidence type="ECO:0000313" key="2">
    <source>
        <dbReference type="Proteomes" id="UP001161408"/>
    </source>
</evidence>
<gene>
    <name evidence="1" type="ORF">GCM10007914_26960</name>
</gene>
<comment type="caution">
    <text evidence="1">The sequence shown here is derived from an EMBL/GenBank/DDBJ whole genome shotgun (WGS) entry which is preliminary data.</text>
</comment>
<accession>A0AA37W515</accession>
<protein>
    <submittedName>
        <fullName evidence="1">Uncharacterized protein</fullName>
    </submittedName>
</protein>